<keyword evidence="1" id="KW-0812">Transmembrane</keyword>
<dbReference type="RefSeq" id="WP_090854838.1">
    <property type="nucleotide sequence ID" value="NZ_FNJU01000006.1"/>
</dbReference>
<dbReference type="AlphaFoldDB" id="A0A1H0V599"/>
<proteinExistence type="predicted"/>
<feature type="transmembrane region" description="Helical" evidence="1">
    <location>
        <begin position="42"/>
        <end position="61"/>
    </location>
</feature>
<feature type="transmembrane region" description="Helical" evidence="1">
    <location>
        <begin position="100"/>
        <end position="119"/>
    </location>
</feature>
<dbReference type="InterPro" id="IPR023804">
    <property type="entry name" value="DUF3792_TM"/>
</dbReference>
<dbReference type="EMBL" id="FNJU01000006">
    <property type="protein sequence ID" value="SDP73610.1"/>
    <property type="molecule type" value="Genomic_DNA"/>
</dbReference>
<accession>A0A1H0V599</accession>
<dbReference type="OrthoDB" id="2988991at2"/>
<keyword evidence="1" id="KW-1133">Transmembrane helix</keyword>
<evidence type="ECO:0000313" key="2">
    <source>
        <dbReference type="EMBL" id="SDP73610.1"/>
    </source>
</evidence>
<reference evidence="3" key="1">
    <citation type="submission" date="2016-10" db="EMBL/GenBank/DDBJ databases">
        <authorList>
            <person name="Varghese N."/>
            <person name="Submissions S."/>
        </authorList>
    </citation>
    <scope>NUCLEOTIDE SEQUENCE [LARGE SCALE GENOMIC DNA]</scope>
    <source>
        <strain evidence="3">IBRC-M10078</strain>
    </source>
</reference>
<dbReference type="NCBIfam" id="TIGR04086">
    <property type="entry name" value="TIGR04086_membr"/>
    <property type="match status" value="1"/>
</dbReference>
<evidence type="ECO:0000313" key="3">
    <source>
        <dbReference type="Proteomes" id="UP000199159"/>
    </source>
</evidence>
<keyword evidence="1" id="KW-0472">Membrane</keyword>
<dbReference type="Proteomes" id="UP000199159">
    <property type="component" value="Unassembled WGS sequence"/>
</dbReference>
<dbReference type="STRING" id="930152.SAMN05216565_10620"/>
<protein>
    <submittedName>
        <fullName evidence="2">Putative membrane protein, TIGR04086 family</fullName>
    </submittedName>
</protein>
<organism evidence="2 3">
    <name type="scientific">Litchfieldia salsa</name>
    <dbReference type="NCBI Taxonomy" id="930152"/>
    <lineage>
        <taxon>Bacteria</taxon>
        <taxon>Bacillati</taxon>
        <taxon>Bacillota</taxon>
        <taxon>Bacilli</taxon>
        <taxon>Bacillales</taxon>
        <taxon>Bacillaceae</taxon>
        <taxon>Litchfieldia</taxon>
    </lineage>
</organism>
<gene>
    <name evidence="2" type="ORF">SAMN05216565_10620</name>
</gene>
<name>A0A1H0V599_9BACI</name>
<evidence type="ECO:0000256" key="1">
    <source>
        <dbReference type="SAM" id="Phobius"/>
    </source>
</evidence>
<dbReference type="Pfam" id="PF12670">
    <property type="entry name" value="DUF3792"/>
    <property type="match status" value="1"/>
</dbReference>
<sequence length="128" mass="13848">MKKIGLATGYGVATIFIIIILTSLIFSLLLKFTSIEEESLTWIILAISFLTLFVGGFVSGGKGKEKGWLMGGATGILYSLIVFLFQYLGHDTLFSTEQSIYHLGFLATAMIGGIFGVNMTTPPTRNNA</sequence>
<feature type="transmembrane region" description="Helical" evidence="1">
    <location>
        <begin position="7"/>
        <end position="30"/>
    </location>
</feature>
<feature type="transmembrane region" description="Helical" evidence="1">
    <location>
        <begin position="68"/>
        <end position="88"/>
    </location>
</feature>
<keyword evidence="3" id="KW-1185">Reference proteome</keyword>